<reference evidence="1" key="1">
    <citation type="journal article" date="2020" name="mSystems">
        <title>Genome- and Community-Level Interaction Insights into Carbon Utilization and Element Cycling Functions of Hydrothermarchaeota in Hydrothermal Sediment.</title>
        <authorList>
            <person name="Zhou Z."/>
            <person name="Liu Y."/>
            <person name="Xu W."/>
            <person name="Pan J."/>
            <person name="Luo Z.H."/>
            <person name="Li M."/>
        </authorList>
    </citation>
    <scope>NUCLEOTIDE SEQUENCE [LARGE SCALE GENOMIC DNA]</scope>
    <source>
        <strain evidence="1">HyVt-460</strain>
    </source>
</reference>
<dbReference type="EMBL" id="DRLI01000027">
    <property type="protein sequence ID" value="HHM01484.1"/>
    <property type="molecule type" value="Genomic_DNA"/>
</dbReference>
<protein>
    <submittedName>
        <fullName evidence="1">Uncharacterized protein</fullName>
    </submittedName>
</protein>
<organism evidence="1">
    <name type="scientific">Caldithrix abyssi</name>
    <dbReference type="NCBI Taxonomy" id="187145"/>
    <lineage>
        <taxon>Bacteria</taxon>
        <taxon>Pseudomonadati</taxon>
        <taxon>Calditrichota</taxon>
        <taxon>Calditrichia</taxon>
        <taxon>Calditrichales</taxon>
        <taxon>Calditrichaceae</taxon>
        <taxon>Caldithrix</taxon>
    </lineage>
</organism>
<sequence>MNRYREVVIYAFLFIAPAVFSQTYIVPDLQRDDFATEKTWWVFQNHGGQPLPVTKNGYLYAYLENARNGQPVVPLDNAL</sequence>
<evidence type="ECO:0000313" key="1">
    <source>
        <dbReference type="EMBL" id="HHM01484.1"/>
    </source>
</evidence>
<gene>
    <name evidence="1" type="ORF">ENJ15_00615</name>
</gene>
<dbReference type="Proteomes" id="UP000885771">
    <property type="component" value="Unassembled WGS sequence"/>
</dbReference>
<name>A0A7V5RMY4_CALAY</name>
<comment type="caution">
    <text evidence="1">The sequence shown here is derived from an EMBL/GenBank/DDBJ whole genome shotgun (WGS) entry which is preliminary data.</text>
</comment>
<accession>A0A7V5RMY4</accession>
<dbReference type="AlphaFoldDB" id="A0A7V5RMY4"/>
<proteinExistence type="predicted"/>
<feature type="non-terminal residue" evidence="1">
    <location>
        <position position="79"/>
    </location>
</feature>